<dbReference type="Proteomes" id="UP000887578">
    <property type="component" value="Unplaced"/>
</dbReference>
<protein>
    <recommendedName>
        <fullName evidence="18">Neurotransmitter-gated ion-channel transmembrane domain-containing protein</fullName>
    </recommendedName>
</protein>
<evidence type="ECO:0000256" key="1">
    <source>
        <dbReference type="ARBA" id="ARBA00009237"/>
    </source>
</evidence>
<dbReference type="Gene3D" id="1.20.58.390">
    <property type="entry name" value="Neurotransmitter-gated ion-channel transmembrane domain"/>
    <property type="match status" value="1"/>
</dbReference>
<evidence type="ECO:0000256" key="5">
    <source>
        <dbReference type="ARBA" id="ARBA00022729"/>
    </source>
</evidence>
<dbReference type="InterPro" id="IPR036719">
    <property type="entry name" value="Neuro-gated_channel_TM_sf"/>
</dbReference>
<dbReference type="FunFam" id="1.20.58.390:FF:000022">
    <property type="entry name" value="Nicotinic acetylcholine receptor subunit alpha4"/>
    <property type="match status" value="1"/>
</dbReference>
<keyword evidence="3" id="KW-1003">Cell membrane</keyword>
<dbReference type="GO" id="GO:0045211">
    <property type="term" value="C:postsynaptic membrane"/>
    <property type="evidence" value="ECO:0007669"/>
    <property type="project" value="UniProtKB-SubCell"/>
</dbReference>
<dbReference type="GO" id="GO:0007271">
    <property type="term" value="P:synaptic transmission, cholinergic"/>
    <property type="evidence" value="ECO:0007669"/>
    <property type="project" value="UniProtKB-ARBA"/>
</dbReference>
<evidence type="ECO:0000256" key="9">
    <source>
        <dbReference type="ARBA" id="ARBA00023136"/>
    </source>
</evidence>
<feature type="transmembrane region" description="Helical" evidence="17">
    <location>
        <begin position="97"/>
        <end position="121"/>
    </location>
</feature>
<organism evidence="19 20">
    <name type="scientific">Panagrolaimus davidi</name>
    <dbReference type="NCBI Taxonomy" id="227884"/>
    <lineage>
        <taxon>Eukaryota</taxon>
        <taxon>Metazoa</taxon>
        <taxon>Ecdysozoa</taxon>
        <taxon>Nematoda</taxon>
        <taxon>Chromadorea</taxon>
        <taxon>Rhabditida</taxon>
        <taxon>Tylenchina</taxon>
        <taxon>Panagrolaimomorpha</taxon>
        <taxon>Panagrolaimoidea</taxon>
        <taxon>Panagrolaimidae</taxon>
        <taxon>Panagrolaimus</taxon>
    </lineage>
</organism>
<dbReference type="InterPro" id="IPR038050">
    <property type="entry name" value="Neuro_actylchol_rec"/>
</dbReference>
<evidence type="ECO:0000256" key="7">
    <source>
        <dbReference type="ARBA" id="ARBA00023018"/>
    </source>
</evidence>
<feature type="transmembrane region" description="Helical" evidence="17">
    <location>
        <begin position="247"/>
        <end position="271"/>
    </location>
</feature>
<evidence type="ECO:0000256" key="8">
    <source>
        <dbReference type="ARBA" id="ARBA00023065"/>
    </source>
</evidence>
<keyword evidence="4 17" id="KW-0812">Transmembrane</keyword>
<evidence type="ECO:0000256" key="11">
    <source>
        <dbReference type="ARBA" id="ARBA00023170"/>
    </source>
</evidence>
<dbReference type="SUPFAM" id="SSF90112">
    <property type="entry name" value="Neurotransmitter-gated ion-channel transmembrane pore"/>
    <property type="match status" value="1"/>
</dbReference>
<keyword evidence="7" id="KW-0770">Synapse</keyword>
<evidence type="ECO:0000256" key="13">
    <source>
        <dbReference type="ARBA" id="ARBA00023257"/>
    </source>
</evidence>
<feature type="domain" description="Neurotransmitter-gated ion-channel transmembrane" evidence="18">
    <location>
        <begin position="106"/>
        <end position="263"/>
    </location>
</feature>
<reference evidence="20" key="1">
    <citation type="submission" date="2022-11" db="UniProtKB">
        <authorList>
            <consortium name="WormBaseParasite"/>
        </authorList>
    </citation>
    <scope>IDENTIFICATION</scope>
</reference>
<evidence type="ECO:0000256" key="17">
    <source>
        <dbReference type="SAM" id="Phobius"/>
    </source>
</evidence>
<dbReference type="WBParaSite" id="PDA_v2.g9197.t1">
    <property type="protein sequence ID" value="PDA_v2.g9197.t1"/>
    <property type="gene ID" value="PDA_v2.g9197"/>
</dbReference>
<evidence type="ECO:0000313" key="19">
    <source>
        <dbReference type="Proteomes" id="UP000887578"/>
    </source>
</evidence>
<comment type="similarity">
    <text evidence="1">Belongs to the ligand-gated ion channel (TC 1.A.9) family. Acetylcholine receptor (TC 1.A.9.1) subfamily.</text>
</comment>
<evidence type="ECO:0000256" key="15">
    <source>
        <dbReference type="ARBA" id="ARBA00023303"/>
    </source>
</evidence>
<evidence type="ECO:0000256" key="16">
    <source>
        <dbReference type="ARBA" id="ARBA00034104"/>
    </source>
</evidence>
<evidence type="ECO:0000256" key="10">
    <source>
        <dbReference type="ARBA" id="ARBA00023157"/>
    </source>
</evidence>
<keyword evidence="19" id="KW-1185">Reference proteome</keyword>
<name>A0A914RC39_9BILA</name>
<evidence type="ECO:0000256" key="12">
    <source>
        <dbReference type="ARBA" id="ARBA00023180"/>
    </source>
</evidence>
<dbReference type="Pfam" id="PF02932">
    <property type="entry name" value="Neur_chan_memb"/>
    <property type="match status" value="1"/>
</dbReference>
<keyword evidence="10" id="KW-1015">Disulfide bond</keyword>
<keyword evidence="12" id="KW-0325">Glycoprotein</keyword>
<sequence length="302" mass="34814">MSDAIVYYNGMVVWKPPSIYKSFCTSRPEDVIETRYDELGRDYQFLKLGMDLSMFYPSLEWDVIELTSKRHEQLYPGCCGQDMYIDITFEVTLRRKALFYTINLVIPCLLIVTASIVFSVWSLNLYIRDASTHKMSDWMRKLFLGSLPKYLCIKPPDNDDMSDDGSTLSEAPTINDRRASPYILSVASMMHSETRLSQLAQLRGMHPDVIRRMIDNVAFIADHFRAQKKEQKISEEWSYVAMIIDRLLLIIFTIGNLIGTFIIIFSSPVIFDTREPLKIMPPTKPLSGDTFEYGLNSNITSF</sequence>
<evidence type="ECO:0000256" key="4">
    <source>
        <dbReference type="ARBA" id="ARBA00022692"/>
    </source>
</evidence>
<keyword evidence="9 17" id="KW-0472">Membrane</keyword>
<keyword evidence="13" id="KW-0628">Postsynaptic cell membrane</keyword>
<evidence type="ECO:0000313" key="20">
    <source>
        <dbReference type="WBParaSite" id="PDA_v2.g9197.t1"/>
    </source>
</evidence>
<dbReference type="SUPFAM" id="SSF63712">
    <property type="entry name" value="Nicotinic receptor ligand binding domain-like"/>
    <property type="match status" value="1"/>
</dbReference>
<evidence type="ECO:0000256" key="6">
    <source>
        <dbReference type="ARBA" id="ARBA00022989"/>
    </source>
</evidence>
<dbReference type="InterPro" id="IPR006029">
    <property type="entry name" value="Neurotrans-gated_channel_TM"/>
</dbReference>
<keyword evidence="15" id="KW-0407">Ion channel</keyword>
<dbReference type="AlphaFoldDB" id="A0A914RC39"/>
<keyword evidence="2" id="KW-0813">Transport</keyword>
<evidence type="ECO:0000259" key="18">
    <source>
        <dbReference type="Pfam" id="PF02932"/>
    </source>
</evidence>
<keyword evidence="14" id="KW-1071">Ligand-gated ion channel</keyword>
<dbReference type="GO" id="GO:0005230">
    <property type="term" value="F:extracellular ligand-gated monoatomic ion channel activity"/>
    <property type="evidence" value="ECO:0007669"/>
    <property type="project" value="InterPro"/>
</dbReference>
<accession>A0A914RC39</accession>
<evidence type="ECO:0000256" key="3">
    <source>
        <dbReference type="ARBA" id="ARBA00022475"/>
    </source>
</evidence>
<keyword evidence="6 17" id="KW-1133">Transmembrane helix</keyword>
<keyword evidence="5" id="KW-0732">Signal</keyword>
<evidence type="ECO:0000256" key="14">
    <source>
        <dbReference type="ARBA" id="ARBA00023286"/>
    </source>
</evidence>
<keyword evidence="8" id="KW-0406">Ion transport</keyword>
<proteinExistence type="inferred from homology"/>
<keyword evidence="11" id="KW-0675">Receptor</keyword>
<evidence type="ECO:0000256" key="2">
    <source>
        <dbReference type="ARBA" id="ARBA00022448"/>
    </source>
</evidence>
<comment type="subcellular location">
    <subcellularLocation>
        <location evidence="16">Postsynaptic cell membrane</location>
        <topology evidence="16">Multi-pass membrane protein</topology>
    </subcellularLocation>
</comment>
<dbReference type="InterPro" id="IPR036734">
    <property type="entry name" value="Neur_chan_lig-bd_sf"/>
</dbReference>
<dbReference type="Gene3D" id="2.70.170.10">
    <property type="entry name" value="Neurotransmitter-gated ion-channel ligand-binding domain"/>
    <property type="match status" value="1"/>
</dbReference>
<dbReference type="GO" id="GO:0098655">
    <property type="term" value="P:monoatomic cation transmembrane transport"/>
    <property type="evidence" value="ECO:0007669"/>
    <property type="project" value="UniProtKB-ARBA"/>
</dbReference>